<gene>
    <name evidence="1" type="ORF">ARMGADRAFT_287789</name>
</gene>
<dbReference type="Proteomes" id="UP000217790">
    <property type="component" value="Unassembled WGS sequence"/>
</dbReference>
<dbReference type="InParanoid" id="A0A2H3DUK4"/>
<evidence type="ECO:0000313" key="1">
    <source>
        <dbReference type="EMBL" id="PBK91126.1"/>
    </source>
</evidence>
<name>A0A2H3DUK4_ARMGA</name>
<sequence length="173" mass="19085">MNPAAAPYSILSPGIITATKYFTEAEAFGNLRRKGYSGSGPRHREVAEGMGLYETLCSTNLLCGCDHTICFVSYQLPSIQALLLSSPTSLCRRSIFQCLPPTSSPTVFWSVLSGSIYLTTSAYSCSFDGPPPKSQVQIHRQRRLLFSFIWEKTHPKLHGGKWSTEPEFTSQPG</sequence>
<accession>A0A2H3DUK4</accession>
<keyword evidence="2" id="KW-1185">Reference proteome</keyword>
<reference evidence="2" key="1">
    <citation type="journal article" date="2017" name="Nat. Ecol. Evol.">
        <title>Genome expansion and lineage-specific genetic innovations in the forest pathogenic fungi Armillaria.</title>
        <authorList>
            <person name="Sipos G."/>
            <person name="Prasanna A.N."/>
            <person name="Walter M.C."/>
            <person name="O'Connor E."/>
            <person name="Balint B."/>
            <person name="Krizsan K."/>
            <person name="Kiss B."/>
            <person name="Hess J."/>
            <person name="Varga T."/>
            <person name="Slot J."/>
            <person name="Riley R."/>
            <person name="Boka B."/>
            <person name="Rigling D."/>
            <person name="Barry K."/>
            <person name="Lee J."/>
            <person name="Mihaltcheva S."/>
            <person name="LaButti K."/>
            <person name="Lipzen A."/>
            <person name="Waldron R."/>
            <person name="Moloney N.M."/>
            <person name="Sperisen C."/>
            <person name="Kredics L."/>
            <person name="Vagvoelgyi C."/>
            <person name="Patrignani A."/>
            <person name="Fitzpatrick D."/>
            <person name="Nagy I."/>
            <person name="Doyle S."/>
            <person name="Anderson J.B."/>
            <person name="Grigoriev I.V."/>
            <person name="Gueldener U."/>
            <person name="Muensterkoetter M."/>
            <person name="Nagy L.G."/>
        </authorList>
    </citation>
    <scope>NUCLEOTIDE SEQUENCE [LARGE SCALE GENOMIC DNA]</scope>
    <source>
        <strain evidence="2">Ar21-2</strain>
    </source>
</reference>
<evidence type="ECO:0000313" key="2">
    <source>
        <dbReference type="Proteomes" id="UP000217790"/>
    </source>
</evidence>
<dbReference type="EMBL" id="KZ293663">
    <property type="protein sequence ID" value="PBK91126.1"/>
    <property type="molecule type" value="Genomic_DNA"/>
</dbReference>
<dbReference type="AlphaFoldDB" id="A0A2H3DUK4"/>
<proteinExistence type="predicted"/>
<protein>
    <submittedName>
        <fullName evidence="1">Uncharacterized protein</fullName>
    </submittedName>
</protein>
<organism evidence="1 2">
    <name type="scientific">Armillaria gallica</name>
    <name type="common">Bulbous honey fungus</name>
    <name type="synonym">Armillaria bulbosa</name>
    <dbReference type="NCBI Taxonomy" id="47427"/>
    <lineage>
        <taxon>Eukaryota</taxon>
        <taxon>Fungi</taxon>
        <taxon>Dikarya</taxon>
        <taxon>Basidiomycota</taxon>
        <taxon>Agaricomycotina</taxon>
        <taxon>Agaricomycetes</taxon>
        <taxon>Agaricomycetidae</taxon>
        <taxon>Agaricales</taxon>
        <taxon>Marasmiineae</taxon>
        <taxon>Physalacriaceae</taxon>
        <taxon>Armillaria</taxon>
    </lineage>
</organism>